<dbReference type="CDD" id="cd00431">
    <property type="entry name" value="cysteine_hydrolases"/>
    <property type="match status" value="1"/>
</dbReference>
<dbReference type="GO" id="GO:0016787">
    <property type="term" value="F:hydrolase activity"/>
    <property type="evidence" value="ECO:0007669"/>
    <property type="project" value="UniProtKB-KW"/>
</dbReference>
<dbReference type="InterPro" id="IPR036380">
    <property type="entry name" value="Isochorismatase-like_sf"/>
</dbReference>
<sequence length="224" mass="25100">MRHFGKNCRLKYIRGIINSGPMSKITATVKVPEIEIKEEVSLPASSTAVIVVDMQNDFVKPNGKLYVPTAQATIPAIRKLLTKARDANVPVIYTQDWHFKNDPEFRIWGEHCVMGTWGAEIVDELKPLPDDIVIRKHRYDAFFGTDLDYVLRHIVHATNLVIVGTVANICVLHTAGSAALNWYNVVVPIDGISALNEFDYYAALRQIAFLYTGTLTKVDGIKFV</sequence>
<reference evidence="4" key="2">
    <citation type="journal article" date="2010" name="Stand. Genomic Sci.">
        <title>Complete genome sequence of Vulcanisaeta distributa type strain (IC-017T).</title>
        <authorList>
            <person name="Mavromatis K."/>
            <person name="Sikorski J."/>
            <person name="Pabst E."/>
            <person name="Teshima H."/>
            <person name="Lapidus A."/>
            <person name="Lucas S."/>
            <person name="Nolan M."/>
            <person name="Glavina Del Rio T."/>
            <person name="Cheng J."/>
            <person name="Bruce D."/>
            <person name="Goodwin L."/>
            <person name="Pitluck S."/>
            <person name="Liolios K."/>
            <person name="Ivanova N."/>
            <person name="Mikhailova N."/>
            <person name="Pati A."/>
            <person name="Chen A."/>
            <person name="Palaniappan K."/>
            <person name="Land M."/>
            <person name="Hauser L."/>
            <person name="Chang Y."/>
            <person name="Jeffries C."/>
            <person name="Rohde M."/>
            <person name="Spring S."/>
            <person name="Goker M."/>
            <person name="Wirth R."/>
            <person name="Woyke T."/>
            <person name="Bristow J."/>
            <person name="Eisen J."/>
            <person name="Markowitz V."/>
            <person name="Hugenholtz P."/>
            <person name="Klenk H."/>
            <person name="Kyrpides N."/>
        </authorList>
    </citation>
    <scope>NUCLEOTIDE SEQUENCE [LARGE SCALE GENOMIC DNA]</scope>
    <source>
        <strain evidence="4">DSM 14429 / JCM 11212 / NBRC 100878 / IC-017</strain>
    </source>
</reference>
<gene>
    <name evidence="3" type="ordered locus">Vdis_1664</name>
</gene>
<evidence type="ECO:0000256" key="1">
    <source>
        <dbReference type="ARBA" id="ARBA00022801"/>
    </source>
</evidence>
<dbReference type="STRING" id="572478.Vdis_1664"/>
<dbReference type="EMBL" id="CP002100">
    <property type="protein sequence ID" value="ADN51042.1"/>
    <property type="molecule type" value="Genomic_DNA"/>
</dbReference>
<dbReference type="AlphaFoldDB" id="E1QU48"/>
<evidence type="ECO:0000259" key="2">
    <source>
        <dbReference type="Pfam" id="PF00857"/>
    </source>
</evidence>
<dbReference type="Proteomes" id="UP000006681">
    <property type="component" value="Chromosome"/>
</dbReference>
<evidence type="ECO:0000313" key="4">
    <source>
        <dbReference type="Proteomes" id="UP000006681"/>
    </source>
</evidence>
<name>E1QU48_VULDI</name>
<accession>E1QU48</accession>
<reference evidence="3 4" key="1">
    <citation type="journal article" date="2010" name="Stand. Genomic Sci.">
        <title>Complete genome sequence of Vulcanisaeta distributa type strain (IC-017).</title>
        <authorList>
            <person name="Mavromatis K."/>
            <person name="Sikorski J."/>
            <person name="Pabst E."/>
            <person name="Teshima H."/>
            <person name="Lapidus A."/>
            <person name="Lucas S."/>
            <person name="Nolan M."/>
            <person name="Glavina Del Rio T."/>
            <person name="Cheng J.F."/>
            <person name="Bruce D."/>
            <person name="Goodwin L."/>
            <person name="Pitluck S."/>
            <person name="Liolios K."/>
            <person name="Ivanova N."/>
            <person name="Mikhailova N."/>
            <person name="Pati A."/>
            <person name="Chen A."/>
            <person name="Palaniappan K."/>
            <person name="Land M."/>
            <person name="Hauser L."/>
            <person name="Chang Y.J."/>
            <person name="Jeffries C.D."/>
            <person name="Rohde M."/>
            <person name="Spring S."/>
            <person name="Goker M."/>
            <person name="Wirth R."/>
            <person name="Woyke T."/>
            <person name="Bristow J."/>
            <person name="Eisen J.A."/>
            <person name="Markowitz V."/>
            <person name="Hugenholtz P."/>
            <person name="Klenk H.P."/>
            <person name="Kyrpides N.C."/>
        </authorList>
    </citation>
    <scope>NUCLEOTIDE SEQUENCE [LARGE SCALE GENOMIC DNA]</scope>
    <source>
        <strain evidence="4">DSM 14429 / JCM 11212 / NBRC 100878 / IC-017</strain>
    </source>
</reference>
<evidence type="ECO:0000313" key="3">
    <source>
        <dbReference type="EMBL" id="ADN51042.1"/>
    </source>
</evidence>
<keyword evidence="4" id="KW-1185">Reference proteome</keyword>
<protein>
    <submittedName>
        <fullName evidence="3">Isochorismatase hydrolase</fullName>
    </submittedName>
</protein>
<proteinExistence type="predicted"/>
<feature type="domain" description="Isochorismatase-like" evidence="2">
    <location>
        <begin position="47"/>
        <end position="216"/>
    </location>
</feature>
<keyword evidence="1 3" id="KW-0378">Hydrolase</keyword>
<dbReference type="SUPFAM" id="SSF52499">
    <property type="entry name" value="Isochorismatase-like hydrolases"/>
    <property type="match status" value="1"/>
</dbReference>
<dbReference type="Pfam" id="PF00857">
    <property type="entry name" value="Isochorismatase"/>
    <property type="match status" value="1"/>
</dbReference>
<organism evidence="3 4">
    <name type="scientific">Vulcanisaeta distributa (strain DSM 14429 / JCM 11212 / NBRC 100878 / IC-017)</name>
    <dbReference type="NCBI Taxonomy" id="572478"/>
    <lineage>
        <taxon>Archaea</taxon>
        <taxon>Thermoproteota</taxon>
        <taxon>Thermoprotei</taxon>
        <taxon>Thermoproteales</taxon>
        <taxon>Thermoproteaceae</taxon>
        <taxon>Vulcanisaeta</taxon>
    </lineage>
</organism>
<dbReference type="Gene3D" id="3.40.50.850">
    <property type="entry name" value="Isochorismatase-like"/>
    <property type="match status" value="1"/>
</dbReference>
<dbReference type="PANTHER" id="PTHR43540:SF6">
    <property type="entry name" value="ISOCHORISMATASE-LIKE DOMAIN-CONTAINING PROTEIN"/>
    <property type="match status" value="1"/>
</dbReference>
<dbReference type="HOGENOM" id="CLU_068979_9_0_2"/>
<dbReference type="InterPro" id="IPR000868">
    <property type="entry name" value="Isochorismatase-like_dom"/>
</dbReference>
<dbReference type="KEGG" id="vdi:Vdis_1664"/>
<dbReference type="eggNOG" id="arCOG01943">
    <property type="taxonomic scope" value="Archaea"/>
</dbReference>
<dbReference type="InterPro" id="IPR050272">
    <property type="entry name" value="Isochorismatase-like_hydrls"/>
</dbReference>
<dbReference type="PANTHER" id="PTHR43540">
    <property type="entry name" value="PEROXYUREIDOACRYLATE/UREIDOACRYLATE AMIDOHYDROLASE-RELATED"/>
    <property type="match status" value="1"/>
</dbReference>